<dbReference type="Pfam" id="PF00528">
    <property type="entry name" value="BPD_transp_1"/>
    <property type="match status" value="1"/>
</dbReference>
<name>A0A926IJ82_9FIRM</name>
<dbReference type="GO" id="GO:0048473">
    <property type="term" value="P:D-methionine transmembrane transport"/>
    <property type="evidence" value="ECO:0007669"/>
    <property type="project" value="TreeGrafter"/>
</dbReference>
<evidence type="ECO:0000313" key="10">
    <source>
        <dbReference type="EMBL" id="MBC8586423.1"/>
    </source>
</evidence>
<organism evidence="10 11">
    <name type="scientific">Youxingia wuxianensis</name>
    <dbReference type="NCBI Taxonomy" id="2763678"/>
    <lineage>
        <taxon>Bacteria</taxon>
        <taxon>Bacillati</taxon>
        <taxon>Bacillota</taxon>
        <taxon>Clostridia</taxon>
        <taxon>Eubacteriales</taxon>
        <taxon>Oscillospiraceae</taxon>
        <taxon>Youxingia</taxon>
    </lineage>
</organism>
<dbReference type="InterPro" id="IPR000515">
    <property type="entry name" value="MetI-like"/>
</dbReference>
<feature type="transmembrane region" description="Helical" evidence="8">
    <location>
        <begin position="147"/>
        <end position="177"/>
    </location>
</feature>
<feature type="transmembrane region" description="Helical" evidence="8">
    <location>
        <begin position="18"/>
        <end position="41"/>
    </location>
</feature>
<comment type="caution">
    <text evidence="10">The sequence shown here is derived from an EMBL/GenBank/DDBJ whole genome shotgun (WGS) entry which is preliminary data.</text>
</comment>
<dbReference type="FunFam" id="1.10.3720.10:FF:000002">
    <property type="entry name" value="D-methionine ABC transporter permease MetI"/>
    <property type="match status" value="1"/>
</dbReference>
<comment type="similarity">
    <text evidence="2">Belongs to the binding-protein-dependent transport system permease family. CysTW subfamily.</text>
</comment>
<dbReference type="SUPFAM" id="SSF161098">
    <property type="entry name" value="MetI-like"/>
    <property type="match status" value="1"/>
</dbReference>
<accession>A0A926IJ82</accession>
<gene>
    <name evidence="10" type="ORF">H8705_12610</name>
</gene>
<evidence type="ECO:0000256" key="4">
    <source>
        <dbReference type="ARBA" id="ARBA00022475"/>
    </source>
</evidence>
<feature type="transmembrane region" description="Helical" evidence="8">
    <location>
        <begin position="189"/>
        <end position="209"/>
    </location>
</feature>
<protein>
    <submittedName>
        <fullName evidence="10">ABC transporter permease</fullName>
    </submittedName>
</protein>
<evidence type="ECO:0000256" key="7">
    <source>
        <dbReference type="ARBA" id="ARBA00023136"/>
    </source>
</evidence>
<keyword evidence="7 8" id="KW-0472">Membrane</keyword>
<reference evidence="10" key="1">
    <citation type="submission" date="2020-08" db="EMBL/GenBank/DDBJ databases">
        <title>Genome public.</title>
        <authorList>
            <person name="Liu C."/>
            <person name="Sun Q."/>
        </authorList>
    </citation>
    <scope>NUCLEOTIDE SEQUENCE</scope>
    <source>
        <strain evidence="10">NSJ-64</strain>
    </source>
</reference>
<evidence type="ECO:0000256" key="1">
    <source>
        <dbReference type="ARBA" id="ARBA00004651"/>
    </source>
</evidence>
<proteinExistence type="inferred from homology"/>
<evidence type="ECO:0000259" key="9">
    <source>
        <dbReference type="PROSITE" id="PS50928"/>
    </source>
</evidence>
<dbReference type="CDD" id="cd06261">
    <property type="entry name" value="TM_PBP2"/>
    <property type="match status" value="1"/>
</dbReference>
<sequence length="219" mass="23450">MFDKVVIDMLLQGILESLFMVVFSTLFAYLIGLPLGIVLVVTDNEGIRPCGWLNSVLNVIVNLTRSVPFLILAVAIIPFTRFVVGTSIGPKATVVSLVIAGAPFVARLVEGSIQEVDKGVIEAAQSMGATSMQIILRVMLSESMPSLINGCAIAATTILGYSAMAGFCGGGGLGAIAVNYGYYRYQSDIMLVTVILLIIIVQIIQETGMKLTRMKDKRK</sequence>
<dbReference type="InterPro" id="IPR035906">
    <property type="entry name" value="MetI-like_sf"/>
</dbReference>
<feature type="domain" description="ABC transmembrane type-1" evidence="9">
    <location>
        <begin position="14"/>
        <end position="208"/>
    </location>
</feature>
<dbReference type="PANTHER" id="PTHR30450:SF1">
    <property type="entry name" value="D-METHIONINE TRANSPORT SYSTEM PERMEASE PROTEIN METI-RELATED"/>
    <property type="match status" value="1"/>
</dbReference>
<evidence type="ECO:0000313" key="11">
    <source>
        <dbReference type="Proteomes" id="UP000623678"/>
    </source>
</evidence>
<dbReference type="InterPro" id="IPR051322">
    <property type="entry name" value="AA_ABC_Transporter_Permease"/>
</dbReference>
<keyword evidence="3 8" id="KW-0813">Transport</keyword>
<evidence type="ECO:0000256" key="8">
    <source>
        <dbReference type="RuleBase" id="RU363032"/>
    </source>
</evidence>
<dbReference type="Gene3D" id="1.10.3720.10">
    <property type="entry name" value="MetI-like"/>
    <property type="match status" value="1"/>
</dbReference>
<dbReference type="EMBL" id="JACRTD010000011">
    <property type="protein sequence ID" value="MBC8586423.1"/>
    <property type="molecule type" value="Genomic_DNA"/>
</dbReference>
<keyword evidence="5 8" id="KW-0812">Transmembrane</keyword>
<dbReference type="AlphaFoldDB" id="A0A926IJ82"/>
<keyword evidence="6 8" id="KW-1133">Transmembrane helix</keyword>
<keyword evidence="4" id="KW-1003">Cell membrane</keyword>
<dbReference type="GO" id="GO:0005886">
    <property type="term" value="C:plasma membrane"/>
    <property type="evidence" value="ECO:0007669"/>
    <property type="project" value="UniProtKB-SubCell"/>
</dbReference>
<dbReference type="PANTHER" id="PTHR30450">
    <property type="entry name" value="ABC TRANSPORTER PERMEASE"/>
    <property type="match status" value="1"/>
</dbReference>
<evidence type="ECO:0000256" key="2">
    <source>
        <dbReference type="ARBA" id="ARBA00007069"/>
    </source>
</evidence>
<dbReference type="RefSeq" id="WP_262396144.1">
    <property type="nucleotide sequence ID" value="NZ_JACRTD010000011.1"/>
</dbReference>
<evidence type="ECO:0000256" key="6">
    <source>
        <dbReference type="ARBA" id="ARBA00022989"/>
    </source>
</evidence>
<dbReference type="Proteomes" id="UP000623678">
    <property type="component" value="Unassembled WGS sequence"/>
</dbReference>
<feature type="transmembrane region" description="Helical" evidence="8">
    <location>
        <begin position="92"/>
        <end position="109"/>
    </location>
</feature>
<evidence type="ECO:0000256" key="3">
    <source>
        <dbReference type="ARBA" id="ARBA00022448"/>
    </source>
</evidence>
<dbReference type="PROSITE" id="PS50928">
    <property type="entry name" value="ABC_TM1"/>
    <property type="match status" value="1"/>
</dbReference>
<feature type="transmembrane region" description="Helical" evidence="8">
    <location>
        <begin position="53"/>
        <end position="80"/>
    </location>
</feature>
<comment type="subcellular location">
    <subcellularLocation>
        <location evidence="1 8">Cell membrane</location>
        <topology evidence="1 8">Multi-pass membrane protein</topology>
    </subcellularLocation>
</comment>
<keyword evidence="11" id="KW-1185">Reference proteome</keyword>
<evidence type="ECO:0000256" key="5">
    <source>
        <dbReference type="ARBA" id="ARBA00022692"/>
    </source>
</evidence>